<feature type="transmembrane region" description="Helical" evidence="5">
    <location>
        <begin position="12"/>
        <end position="30"/>
    </location>
</feature>
<evidence type="ECO:0000256" key="4">
    <source>
        <dbReference type="ARBA" id="ARBA00023136"/>
    </source>
</evidence>
<keyword evidence="2 5" id="KW-0812">Transmembrane</keyword>
<feature type="transmembrane region" description="Helical" evidence="5">
    <location>
        <begin position="219"/>
        <end position="240"/>
    </location>
</feature>
<dbReference type="AlphaFoldDB" id="A0A3A8IZV3"/>
<dbReference type="RefSeq" id="WP_120541083.1">
    <property type="nucleotide sequence ID" value="NZ_RAVZ01000077.1"/>
</dbReference>
<evidence type="ECO:0000313" key="7">
    <source>
        <dbReference type="EMBL" id="RKG88715.1"/>
    </source>
</evidence>
<feature type="domain" description="Inositolphosphotransferase Aur1/Ipt1" evidence="6">
    <location>
        <begin position="111"/>
        <end position="283"/>
    </location>
</feature>
<dbReference type="InterPro" id="IPR026841">
    <property type="entry name" value="Aur1/Ipt1"/>
</dbReference>
<proteinExistence type="predicted"/>
<dbReference type="InterPro" id="IPR036938">
    <property type="entry name" value="PAP2/HPO_sf"/>
</dbReference>
<dbReference type="Proteomes" id="UP000268094">
    <property type="component" value="Unassembled WGS sequence"/>
</dbReference>
<comment type="caution">
    <text evidence="7">The sequence shown here is derived from an EMBL/GenBank/DDBJ whole genome shotgun (WGS) entry which is preliminary data.</text>
</comment>
<organism evidence="7 8">
    <name type="scientific">Corallococcus terminator</name>
    <dbReference type="NCBI Taxonomy" id="2316733"/>
    <lineage>
        <taxon>Bacteria</taxon>
        <taxon>Pseudomonadati</taxon>
        <taxon>Myxococcota</taxon>
        <taxon>Myxococcia</taxon>
        <taxon>Myxococcales</taxon>
        <taxon>Cystobacterineae</taxon>
        <taxon>Myxococcaceae</taxon>
        <taxon>Corallococcus</taxon>
    </lineage>
</organism>
<feature type="transmembrane region" description="Helical" evidence="5">
    <location>
        <begin position="152"/>
        <end position="170"/>
    </location>
</feature>
<feature type="transmembrane region" description="Helical" evidence="5">
    <location>
        <begin position="247"/>
        <end position="265"/>
    </location>
</feature>
<reference evidence="8" key="1">
    <citation type="submission" date="2018-09" db="EMBL/GenBank/DDBJ databases">
        <authorList>
            <person name="Livingstone P.G."/>
            <person name="Whitworth D.E."/>
        </authorList>
    </citation>
    <scope>NUCLEOTIDE SEQUENCE [LARGE SCALE GENOMIC DNA]</scope>
    <source>
        <strain evidence="8">CA054A</strain>
    </source>
</reference>
<dbReference type="InterPro" id="IPR052185">
    <property type="entry name" value="IPC_Synthase-Related"/>
</dbReference>
<keyword evidence="8" id="KW-1185">Reference proteome</keyword>
<evidence type="ECO:0000256" key="5">
    <source>
        <dbReference type="SAM" id="Phobius"/>
    </source>
</evidence>
<dbReference type="Pfam" id="PF14378">
    <property type="entry name" value="PAP2_3"/>
    <property type="match status" value="1"/>
</dbReference>
<name>A0A3A8IZV3_9BACT</name>
<comment type="subcellular location">
    <subcellularLocation>
        <location evidence="1">Membrane</location>
        <topology evidence="1">Multi-pass membrane protein</topology>
    </subcellularLocation>
</comment>
<keyword evidence="3 5" id="KW-1133">Transmembrane helix</keyword>
<dbReference type="GO" id="GO:0016020">
    <property type="term" value="C:membrane"/>
    <property type="evidence" value="ECO:0007669"/>
    <property type="project" value="UniProtKB-SubCell"/>
</dbReference>
<protein>
    <submittedName>
        <fullName evidence="7">Inositol phosphorylceramide synthase</fullName>
    </submittedName>
</protein>
<dbReference type="PANTHER" id="PTHR31310:SF7">
    <property type="entry name" value="PA-PHOSPHATASE RELATED-FAMILY PROTEIN DDB_G0268928"/>
    <property type="match status" value="1"/>
</dbReference>
<feature type="transmembrane region" description="Helical" evidence="5">
    <location>
        <begin position="271"/>
        <end position="289"/>
    </location>
</feature>
<evidence type="ECO:0000259" key="6">
    <source>
        <dbReference type="Pfam" id="PF14378"/>
    </source>
</evidence>
<dbReference type="SUPFAM" id="SSF48317">
    <property type="entry name" value="Acid phosphatase/Vanadium-dependent haloperoxidase"/>
    <property type="match status" value="1"/>
</dbReference>
<evidence type="ECO:0000256" key="3">
    <source>
        <dbReference type="ARBA" id="ARBA00022989"/>
    </source>
</evidence>
<dbReference type="OrthoDB" id="629685at2"/>
<feature type="transmembrane region" description="Helical" evidence="5">
    <location>
        <begin position="123"/>
        <end position="143"/>
    </location>
</feature>
<sequence>MTSRSPDKNDTVFKWLVTLMATGHFALVAITGRVRWEHVAADLLLVVLAWAGAGPRRFLRGAFPLWLTGMILDSQALWLGLRGTIHTGDLWDLEKALFPAPGGMIWPQWWWNNPNTPLDLLCGFAYAAYLYEVFIAALLYFFFKQDRRFESLCWAFFVVNAIGVVIYVLYPAAPPWYVLKYGPGPANLAALPSPAGTARFDAFFGISYFANFYARNPNVFGAMPSLHAAYPLMMVLVLWYKGVAWRVGTILFALLVAFSAVYLTHHYILDVLAGGIAAVVAFVAVRAVFARRDKASPEVASVSLPSGGNTRA</sequence>
<evidence type="ECO:0000256" key="1">
    <source>
        <dbReference type="ARBA" id="ARBA00004141"/>
    </source>
</evidence>
<accession>A0A3A8IZV3</accession>
<dbReference type="EMBL" id="RAVZ01000077">
    <property type="protein sequence ID" value="RKG88715.1"/>
    <property type="molecule type" value="Genomic_DNA"/>
</dbReference>
<keyword evidence="4 5" id="KW-0472">Membrane</keyword>
<dbReference type="Gene3D" id="1.20.144.10">
    <property type="entry name" value="Phosphatidic acid phosphatase type 2/haloperoxidase"/>
    <property type="match status" value="1"/>
</dbReference>
<dbReference type="CDD" id="cd03386">
    <property type="entry name" value="PAP2_Aur1_like"/>
    <property type="match status" value="1"/>
</dbReference>
<gene>
    <name evidence="7" type="ORF">D7V88_13710</name>
</gene>
<dbReference type="PANTHER" id="PTHR31310">
    <property type="match status" value="1"/>
</dbReference>
<evidence type="ECO:0000256" key="2">
    <source>
        <dbReference type="ARBA" id="ARBA00022692"/>
    </source>
</evidence>
<evidence type="ECO:0000313" key="8">
    <source>
        <dbReference type="Proteomes" id="UP000268094"/>
    </source>
</evidence>